<name>A0AAE0L219_9CHLO</name>
<gene>
    <name evidence="2" type="ORF">CYMTET_22518</name>
</gene>
<proteinExistence type="predicted"/>
<reference evidence="2 3" key="1">
    <citation type="journal article" date="2015" name="Genome Biol. Evol.">
        <title>Comparative Genomics of a Bacterivorous Green Alga Reveals Evolutionary Causalities and Consequences of Phago-Mixotrophic Mode of Nutrition.</title>
        <authorList>
            <person name="Burns J.A."/>
            <person name="Paasch A."/>
            <person name="Narechania A."/>
            <person name="Kim E."/>
        </authorList>
    </citation>
    <scope>NUCLEOTIDE SEQUENCE [LARGE SCALE GENOMIC DNA]</scope>
    <source>
        <strain evidence="2 3">PLY_AMNH</strain>
    </source>
</reference>
<feature type="region of interest" description="Disordered" evidence="1">
    <location>
        <begin position="155"/>
        <end position="275"/>
    </location>
</feature>
<protein>
    <submittedName>
        <fullName evidence="2">Uncharacterized protein</fullName>
    </submittedName>
</protein>
<dbReference type="EMBL" id="LGRX02011392">
    <property type="protein sequence ID" value="KAK3269012.1"/>
    <property type="molecule type" value="Genomic_DNA"/>
</dbReference>
<accession>A0AAE0L219</accession>
<dbReference type="Proteomes" id="UP001190700">
    <property type="component" value="Unassembled WGS sequence"/>
</dbReference>
<organism evidence="2 3">
    <name type="scientific">Cymbomonas tetramitiformis</name>
    <dbReference type="NCBI Taxonomy" id="36881"/>
    <lineage>
        <taxon>Eukaryota</taxon>
        <taxon>Viridiplantae</taxon>
        <taxon>Chlorophyta</taxon>
        <taxon>Pyramimonadophyceae</taxon>
        <taxon>Pyramimonadales</taxon>
        <taxon>Pyramimonadaceae</taxon>
        <taxon>Cymbomonas</taxon>
    </lineage>
</organism>
<evidence type="ECO:0000256" key="1">
    <source>
        <dbReference type="SAM" id="MobiDB-lite"/>
    </source>
</evidence>
<sequence>MSPEVAKLLDLYHDYDAFHVTINDLLYTMLPHVLRGNAVALYHVHCEGDVPGDGRYILQCLRYEVEGVPDPDTDRFWLKLRSTILDETLDPAPQLSTIRVLGDKRKHINGYTDDKRTKDLWHVLADSAKALTDTHSDTNGVCPYACMECFAPDGRAPSSARKTPPRPSAPSRASSATVASVTTAPEEAPAAVMSVRIPDPPPPAATGGGTEEILDHEHPNPKPAEDTSPPASPDGGMLNPAAFIGGSDDEQWPAFASPKYWVPQIQGSGGGADTA</sequence>
<dbReference type="AlphaFoldDB" id="A0AAE0L219"/>
<keyword evidence="3" id="KW-1185">Reference proteome</keyword>
<evidence type="ECO:0000313" key="3">
    <source>
        <dbReference type="Proteomes" id="UP001190700"/>
    </source>
</evidence>
<feature type="compositionally biased region" description="Low complexity" evidence="1">
    <location>
        <begin position="169"/>
        <end position="185"/>
    </location>
</feature>
<comment type="caution">
    <text evidence="2">The sequence shown here is derived from an EMBL/GenBank/DDBJ whole genome shotgun (WGS) entry which is preliminary data.</text>
</comment>
<feature type="compositionally biased region" description="Basic and acidic residues" evidence="1">
    <location>
        <begin position="213"/>
        <end position="225"/>
    </location>
</feature>
<evidence type="ECO:0000313" key="2">
    <source>
        <dbReference type="EMBL" id="KAK3269012.1"/>
    </source>
</evidence>